<evidence type="ECO:0000313" key="4">
    <source>
        <dbReference type="EMBL" id="GBF81058.1"/>
    </source>
</evidence>
<evidence type="ECO:0000313" key="5">
    <source>
        <dbReference type="Proteomes" id="UP000287247"/>
    </source>
</evidence>
<dbReference type="Gene3D" id="2.40.128.20">
    <property type="match status" value="1"/>
</dbReference>
<name>A0A401IIE5_APHSA</name>
<sequence length="181" mass="20042">MNITQFVEHSLGRWRSQRSAHHLIFSHFEAVQSVIDIVPLSPDDEEVINLCNSYDIAPSLAVSPFGMSWEGESDWDDNAQVKGSCILVPVPDPIIPNRGKLLRDQGYAETIAAAGDYHITEDGTFVLLTSYDRAAAEEKIWFANPNLRFRVSLIKTSEGSGVVTASFSSEIRSLSDNKIDT</sequence>
<dbReference type="CDD" id="cd19433">
    <property type="entry name" value="lipocalin_CpcS-CpeS"/>
    <property type="match status" value="1"/>
</dbReference>
<evidence type="ECO:0000256" key="2">
    <source>
        <dbReference type="ARBA" id="ARBA00023239"/>
    </source>
</evidence>
<dbReference type="EMBL" id="BDQK01000013">
    <property type="protein sequence ID" value="GBF81058.1"/>
    <property type="molecule type" value="Genomic_DNA"/>
</dbReference>
<keyword evidence="5" id="KW-1185">Reference proteome</keyword>
<dbReference type="HAMAP" id="MF_01459">
    <property type="entry name" value="Chrphore_lyase_CpxS"/>
    <property type="match status" value="1"/>
</dbReference>
<dbReference type="InterPro" id="IPR018536">
    <property type="entry name" value="CpcS/CpeS"/>
</dbReference>
<dbReference type="EC" id="4.-.-.-" evidence="3"/>
<protein>
    <recommendedName>
        <fullName evidence="3">Chromophore lyase CpcS/CpeS</fullName>
        <ecNumber evidence="3">4.-.-.-</ecNumber>
    </recommendedName>
</protein>
<gene>
    <name evidence="3" type="primary">cpcS</name>
    <name evidence="4" type="ORF">AsFPU1_2467</name>
</gene>
<dbReference type="Proteomes" id="UP000287247">
    <property type="component" value="Unassembled WGS sequence"/>
</dbReference>
<reference evidence="5" key="1">
    <citation type="submission" date="2017-05" db="EMBL/GenBank/DDBJ databases">
        <title>Physiological properties and genetic analysis related to exopolysaccharide production of fresh-water unicellular cyanobacterium Aphanothece sacrum, Suizenji Nori, that has been cultured as a food source in Japan.</title>
        <authorList>
            <person name="Kanesaki Y."/>
            <person name="Yoshikawa S."/>
            <person name="Ohki K."/>
        </authorList>
    </citation>
    <scope>NUCLEOTIDE SEQUENCE [LARGE SCALE GENOMIC DNA]</scope>
    <source>
        <strain evidence="5">FPU1</strain>
    </source>
</reference>
<dbReference type="RefSeq" id="WP_124975263.1">
    <property type="nucleotide sequence ID" value="NZ_BDQK01000013.1"/>
</dbReference>
<proteinExistence type="inferred from homology"/>
<dbReference type="OrthoDB" id="554080at2"/>
<comment type="function">
    <text evidence="3">Covalently attaches a chromophore to Cys residue(s) of phycobiliproteins.</text>
</comment>
<organism evidence="4 5">
    <name type="scientific">Aphanothece sacrum FPU1</name>
    <dbReference type="NCBI Taxonomy" id="1920663"/>
    <lineage>
        <taxon>Bacteria</taxon>
        <taxon>Bacillati</taxon>
        <taxon>Cyanobacteriota</taxon>
        <taxon>Cyanophyceae</taxon>
        <taxon>Oscillatoriophycideae</taxon>
        <taxon>Chroococcales</taxon>
        <taxon>Aphanothecaceae</taxon>
        <taxon>Aphanothece</taxon>
    </lineage>
</organism>
<accession>A0A401IIE5</accession>
<comment type="caution">
    <text evidence="4">The sequence shown here is derived from an EMBL/GenBank/DDBJ whole genome shotgun (WGS) entry which is preliminary data.</text>
</comment>
<dbReference type="GO" id="GO:0016829">
    <property type="term" value="F:lyase activity"/>
    <property type="evidence" value="ECO:0007669"/>
    <property type="project" value="UniProtKB-KW"/>
</dbReference>
<keyword evidence="2 3" id="KW-0456">Lyase</keyword>
<evidence type="ECO:0000256" key="3">
    <source>
        <dbReference type="HAMAP-Rule" id="MF_01459"/>
    </source>
</evidence>
<dbReference type="InterPro" id="IPR012674">
    <property type="entry name" value="Calycin"/>
</dbReference>
<evidence type="ECO:0000256" key="1">
    <source>
        <dbReference type="ARBA" id="ARBA00010681"/>
    </source>
</evidence>
<dbReference type="GO" id="GO:0017006">
    <property type="term" value="P:protein-tetrapyrrole linkage"/>
    <property type="evidence" value="ECO:0007669"/>
    <property type="project" value="UniProtKB-UniRule"/>
</dbReference>
<dbReference type="Pfam" id="PF09367">
    <property type="entry name" value="CpeS"/>
    <property type="match status" value="1"/>
</dbReference>
<dbReference type="AlphaFoldDB" id="A0A401IIE5"/>
<comment type="similarity">
    <text evidence="1 3">Belongs to the CpcS/CpeS biliprotein lyase family.</text>
</comment>